<organism evidence="3 4">
    <name type="scientific">Actinoallomurus oryzae</name>
    <dbReference type="NCBI Taxonomy" id="502180"/>
    <lineage>
        <taxon>Bacteria</taxon>
        <taxon>Bacillati</taxon>
        <taxon>Actinomycetota</taxon>
        <taxon>Actinomycetes</taxon>
        <taxon>Streptosporangiales</taxon>
        <taxon>Thermomonosporaceae</taxon>
        <taxon>Actinoallomurus</taxon>
    </lineage>
</organism>
<dbReference type="Proteomes" id="UP001500503">
    <property type="component" value="Unassembled WGS sequence"/>
</dbReference>
<proteinExistence type="predicted"/>
<feature type="compositionally biased region" description="Acidic residues" evidence="1">
    <location>
        <begin position="19"/>
        <end position="28"/>
    </location>
</feature>
<sequence>MSADDYPAVSDPALLSPEESLDDDELGDIEAGYAPPDRPLGSTAWGITERELGSHEDLAHRLAREEPEPADMDTDGLGDTSDTDGELIDDQVGDRRAGRLTAWEAELDSRSDFWAHDVGIDNGAASAEEAAVHVVPDTDERDS</sequence>
<feature type="region of interest" description="Disordered" evidence="1">
    <location>
        <begin position="1"/>
        <end position="44"/>
    </location>
</feature>
<evidence type="ECO:0000256" key="1">
    <source>
        <dbReference type="SAM" id="MobiDB-lite"/>
    </source>
</evidence>
<comment type="caution">
    <text evidence="3">The sequence shown here is derived from an EMBL/GenBank/DDBJ whole genome shotgun (WGS) entry which is preliminary data.</text>
</comment>
<reference evidence="4" key="1">
    <citation type="journal article" date="2019" name="Int. J. Syst. Evol. Microbiol.">
        <title>The Global Catalogue of Microorganisms (GCM) 10K type strain sequencing project: providing services to taxonomists for standard genome sequencing and annotation.</title>
        <authorList>
            <consortium name="The Broad Institute Genomics Platform"/>
            <consortium name="The Broad Institute Genome Sequencing Center for Infectious Disease"/>
            <person name="Wu L."/>
            <person name="Ma J."/>
        </authorList>
    </citation>
    <scope>NUCLEOTIDE SEQUENCE [LARGE SCALE GENOMIC DNA]</scope>
    <source>
        <strain evidence="4">JCM 17933</strain>
    </source>
</reference>
<dbReference type="Pfam" id="PF18970">
    <property type="entry name" value="DUF5709"/>
    <property type="match status" value="1"/>
</dbReference>
<feature type="compositionally biased region" description="Basic and acidic residues" evidence="1">
    <location>
        <begin position="56"/>
        <end position="67"/>
    </location>
</feature>
<gene>
    <name evidence="3" type="ORF">GCM10023191_023980</name>
</gene>
<dbReference type="EMBL" id="BAABHF010000016">
    <property type="protein sequence ID" value="GAA4490958.1"/>
    <property type="molecule type" value="Genomic_DNA"/>
</dbReference>
<evidence type="ECO:0000313" key="4">
    <source>
        <dbReference type="Proteomes" id="UP001500503"/>
    </source>
</evidence>
<protein>
    <submittedName>
        <fullName evidence="3">DUF5709 domain-containing protein</fullName>
    </submittedName>
</protein>
<evidence type="ECO:0000313" key="3">
    <source>
        <dbReference type="EMBL" id="GAA4490958.1"/>
    </source>
</evidence>
<name>A0ABP8PT59_9ACTN</name>
<dbReference type="InterPro" id="IPR043763">
    <property type="entry name" value="DUF5709"/>
</dbReference>
<feature type="region of interest" description="Disordered" evidence="1">
    <location>
        <begin position="56"/>
        <end position="96"/>
    </location>
</feature>
<accession>A0ABP8PT59</accession>
<evidence type="ECO:0000259" key="2">
    <source>
        <dbReference type="Pfam" id="PF18970"/>
    </source>
</evidence>
<keyword evidence="4" id="KW-1185">Reference proteome</keyword>
<feature type="compositionally biased region" description="Acidic residues" evidence="1">
    <location>
        <begin position="68"/>
        <end position="91"/>
    </location>
</feature>
<feature type="domain" description="DUF5709" evidence="2">
    <location>
        <begin position="91"/>
        <end position="137"/>
    </location>
</feature>
<dbReference type="RefSeq" id="WP_345461668.1">
    <property type="nucleotide sequence ID" value="NZ_BAABHF010000016.1"/>
</dbReference>